<feature type="domain" description="Major facilitator superfamily (MFS) profile" evidence="7">
    <location>
        <begin position="9"/>
        <end position="386"/>
    </location>
</feature>
<dbReference type="PROSITE" id="PS50850">
    <property type="entry name" value="MFS"/>
    <property type="match status" value="1"/>
</dbReference>
<dbReference type="PANTHER" id="PTHR23511:SF34">
    <property type="entry name" value="SYNAPTIC VESICLE GLYCOPROTEIN 2"/>
    <property type="match status" value="1"/>
</dbReference>
<feature type="transmembrane region" description="Helical" evidence="6">
    <location>
        <begin position="338"/>
        <end position="356"/>
    </location>
</feature>
<feature type="transmembrane region" description="Helical" evidence="6">
    <location>
        <begin position="134"/>
        <end position="153"/>
    </location>
</feature>
<feature type="transmembrane region" description="Helical" evidence="6">
    <location>
        <begin position="273"/>
        <end position="291"/>
    </location>
</feature>
<comment type="subcellular location">
    <subcellularLocation>
        <location evidence="1">Cell membrane</location>
        <topology evidence="1">Multi-pass membrane protein</topology>
    </subcellularLocation>
</comment>
<feature type="transmembrane region" description="Helical" evidence="6">
    <location>
        <begin position="98"/>
        <end position="122"/>
    </location>
</feature>
<feature type="transmembrane region" description="Helical" evidence="6">
    <location>
        <begin position="74"/>
        <end position="92"/>
    </location>
</feature>
<feature type="transmembrane region" description="Helical" evidence="6">
    <location>
        <begin position="46"/>
        <end position="67"/>
    </location>
</feature>
<dbReference type="Proteomes" id="UP001227831">
    <property type="component" value="Unassembled WGS sequence"/>
</dbReference>
<sequence length="399" mass="43473">MQLLKEYRLLAIIGTAWLFDAMDVAMLSFIMPLIKTEWHLAPAQLGLVGATTSMGMVVGAMICGILADRIGRKHVLILTLALFSIGNLLLTVTPNITAFIAVRFLTGIGLGGELPVAATLVADSYQGTKRSKMLVLADSFWAIGWIVASLLAFWVMPVIGWRLTVLITAVTILYTLLLRRHLPDTPVEPQTRPSYKILWRTPVFRQKTLLLGTLWFIVMLTYYGMFLWLPSLLVMRGFSIVHSFSYTLLMSLAQLPGYYLAAYLMGKISRKSVLTIYLSGTIVSALAFSLASSNFAVLMSGAWLSFFDLGAWGTLIALTPSQFPQAIRGTGMGAAQSIGRIGAMIGPYVVGVLLQMKTPLTGIFGIFLVLLLLGITILTLGVQDVDAQRKEGVTGEANS</sequence>
<evidence type="ECO:0000256" key="6">
    <source>
        <dbReference type="SAM" id="Phobius"/>
    </source>
</evidence>
<dbReference type="EMBL" id="JAVCWF010000001">
    <property type="protein sequence ID" value="MDQ7936757.1"/>
    <property type="molecule type" value="Genomic_DNA"/>
</dbReference>
<feature type="transmembrane region" description="Helical" evidence="6">
    <location>
        <begin position="159"/>
        <end position="178"/>
    </location>
</feature>
<keyword evidence="4 6" id="KW-1133">Transmembrane helix</keyword>
<name>A0ABU1A8I7_9LACO</name>
<protein>
    <submittedName>
        <fullName evidence="8">MFS transporter</fullName>
    </submittedName>
</protein>
<feature type="transmembrane region" description="Helical" evidence="6">
    <location>
        <begin position="9"/>
        <end position="34"/>
    </location>
</feature>
<keyword evidence="9" id="KW-1185">Reference proteome</keyword>
<accession>A0ABU1A8I7</accession>
<evidence type="ECO:0000259" key="7">
    <source>
        <dbReference type="PROSITE" id="PS50850"/>
    </source>
</evidence>
<comment type="caution">
    <text evidence="8">The sequence shown here is derived from an EMBL/GenBank/DDBJ whole genome shotgun (WGS) entry which is preliminary data.</text>
</comment>
<dbReference type="InterPro" id="IPR020846">
    <property type="entry name" value="MFS_dom"/>
</dbReference>
<keyword evidence="3 6" id="KW-0812">Transmembrane</keyword>
<dbReference type="Pfam" id="PF07690">
    <property type="entry name" value="MFS_1"/>
    <property type="match status" value="1"/>
</dbReference>
<reference evidence="8 9" key="1">
    <citation type="journal article" date="2023" name="Int. J. Syst. Evol. Microbiol.">
        <title>Lactiplantibacillus brownii sp. nov., a novel psychrotolerant species isolated from sauerkraut.</title>
        <authorList>
            <person name="Heng Y.C."/>
            <person name="Silvaraju S."/>
            <person name="Lee J.K.Y."/>
            <person name="Kittelmann S."/>
        </authorList>
    </citation>
    <scope>NUCLEOTIDE SEQUENCE [LARGE SCALE GENOMIC DNA]</scope>
    <source>
        <strain evidence="8 9">WILCCON 0030</strain>
    </source>
</reference>
<dbReference type="CDD" id="cd17316">
    <property type="entry name" value="MFS_SV2_like"/>
    <property type="match status" value="1"/>
</dbReference>
<evidence type="ECO:0000256" key="2">
    <source>
        <dbReference type="ARBA" id="ARBA00022448"/>
    </source>
</evidence>
<dbReference type="SUPFAM" id="SSF103473">
    <property type="entry name" value="MFS general substrate transporter"/>
    <property type="match status" value="1"/>
</dbReference>
<dbReference type="RefSeq" id="WP_308702569.1">
    <property type="nucleotide sequence ID" value="NZ_AP027463.1"/>
</dbReference>
<evidence type="ECO:0000256" key="1">
    <source>
        <dbReference type="ARBA" id="ARBA00004651"/>
    </source>
</evidence>
<dbReference type="PANTHER" id="PTHR23511">
    <property type="entry name" value="SYNAPTIC VESICLE GLYCOPROTEIN 2"/>
    <property type="match status" value="1"/>
</dbReference>
<dbReference type="InterPro" id="IPR036259">
    <property type="entry name" value="MFS_trans_sf"/>
</dbReference>
<proteinExistence type="predicted"/>
<dbReference type="Gene3D" id="1.20.1250.20">
    <property type="entry name" value="MFS general substrate transporter like domains"/>
    <property type="match status" value="2"/>
</dbReference>
<gene>
    <name evidence="8" type="ORF">RA086_03735</name>
</gene>
<organism evidence="8 9">
    <name type="scientific">Lactiplantibacillus brownii</name>
    <dbReference type="NCBI Taxonomy" id="3069269"/>
    <lineage>
        <taxon>Bacteria</taxon>
        <taxon>Bacillati</taxon>
        <taxon>Bacillota</taxon>
        <taxon>Bacilli</taxon>
        <taxon>Lactobacillales</taxon>
        <taxon>Lactobacillaceae</taxon>
        <taxon>Lactiplantibacillus</taxon>
    </lineage>
</organism>
<evidence type="ECO:0000256" key="3">
    <source>
        <dbReference type="ARBA" id="ARBA00022692"/>
    </source>
</evidence>
<keyword evidence="2" id="KW-0813">Transport</keyword>
<evidence type="ECO:0000256" key="5">
    <source>
        <dbReference type="ARBA" id="ARBA00023136"/>
    </source>
</evidence>
<feature type="transmembrane region" description="Helical" evidence="6">
    <location>
        <begin position="240"/>
        <end position="261"/>
    </location>
</feature>
<feature type="transmembrane region" description="Helical" evidence="6">
    <location>
        <begin position="209"/>
        <end position="228"/>
    </location>
</feature>
<feature type="transmembrane region" description="Helical" evidence="6">
    <location>
        <begin position="362"/>
        <end position="382"/>
    </location>
</feature>
<evidence type="ECO:0000313" key="9">
    <source>
        <dbReference type="Proteomes" id="UP001227831"/>
    </source>
</evidence>
<evidence type="ECO:0000256" key="4">
    <source>
        <dbReference type="ARBA" id="ARBA00022989"/>
    </source>
</evidence>
<evidence type="ECO:0000313" key="8">
    <source>
        <dbReference type="EMBL" id="MDQ7936757.1"/>
    </source>
</evidence>
<keyword evidence="5 6" id="KW-0472">Membrane</keyword>
<dbReference type="InterPro" id="IPR011701">
    <property type="entry name" value="MFS"/>
</dbReference>
<feature type="transmembrane region" description="Helical" evidence="6">
    <location>
        <begin position="297"/>
        <end position="318"/>
    </location>
</feature>